<evidence type="ECO:0000256" key="1">
    <source>
        <dbReference type="ARBA" id="ARBA00000032"/>
    </source>
</evidence>
<dbReference type="AlphaFoldDB" id="A0A1B6BZM2"/>
<dbReference type="Gene3D" id="3.40.50.1240">
    <property type="entry name" value="Phosphoglycerate mutase-like"/>
    <property type="match status" value="1"/>
</dbReference>
<dbReference type="SUPFAM" id="SSF53254">
    <property type="entry name" value="Phosphoglycerate mutase-like"/>
    <property type="match status" value="1"/>
</dbReference>
<keyword evidence="7" id="KW-0325">Glycoprotein</keyword>
<sequence length="364" mass="41728">MCLLLILFVSALTCVSCFDQYNDTLGTVIFTNVIYRHGDRSPVESYPKDPHKNFSWPSGIGQLTKIGKNQQFELGKWLRRRYDHLLDSNYCRKQIFIASTDVDRTLMSAAANLAGLYPTTDDMKWNQEINWDPIPIHGVPMFSDSVIGATADCPKYIAQIELLRNTQYVKGLMIKYKYLFDYVTVNTGVAINCFMDLFRIYDILYVQYLYNLTLPEWAESVFPEPMGEAALHHFVLPTSNQPLQRLKAGPILGEIVQRFQEKQLGILDPDRTMWMYSAHDTTIANLLNSLNVFDAHIPPYAATVLIELRRKNDEHFVTILYRNNSEHDAQLLTLPNCAPACPLDNFTKIATPLIPSDWDLECQE</sequence>
<evidence type="ECO:0000256" key="8">
    <source>
        <dbReference type="SAM" id="SignalP"/>
    </source>
</evidence>
<organism evidence="9">
    <name type="scientific">Clastoptera arizonana</name>
    <name type="common">Arizona spittle bug</name>
    <dbReference type="NCBI Taxonomy" id="38151"/>
    <lineage>
        <taxon>Eukaryota</taxon>
        <taxon>Metazoa</taxon>
        <taxon>Ecdysozoa</taxon>
        <taxon>Arthropoda</taxon>
        <taxon>Hexapoda</taxon>
        <taxon>Insecta</taxon>
        <taxon>Pterygota</taxon>
        <taxon>Neoptera</taxon>
        <taxon>Paraneoptera</taxon>
        <taxon>Hemiptera</taxon>
        <taxon>Auchenorrhyncha</taxon>
        <taxon>Cercopoidea</taxon>
        <taxon>Clastopteridae</taxon>
        <taxon>Clastoptera</taxon>
    </lineage>
</organism>
<dbReference type="InterPro" id="IPR029033">
    <property type="entry name" value="His_PPase_superfam"/>
</dbReference>
<evidence type="ECO:0000256" key="3">
    <source>
        <dbReference type="ARBA" id="ARBA00012646"/>
    </source>
</evidence>
<gene>
    <name evidence="9" type="ORF">g.3858</name>
</gene>
<dbReference type="PROSITE" id="PS00778">
    <property type="entry name" value="HIS_ACID_PHOSPHAT_2"/>
    <property type="match status" value="1"/>
</dbReference>
<name>A0A1B6BZM2_9HEMI</name>
<feature type="signal peptide" evidence="8">
    <location>
        <begin position="1"/>
        <end position="17"/>
    </location>
</feature>
<proteinExistence type="inferred from homology"/>
<feature type="chain" id="PRO_5008579985" description="acid phosphatase" evidence="8">
    <location>
        <begin position="18"/>
        <end position="364"/>
    </location>
</feature>
<evidence type="ECO:0000256" key="7">
    <source>
        <dbReference type="ARBA" id="ARBA00023180"/>
    </source>
</evidence>
<dbReference type="EC" id="3.1.3.2" evidence="3"/>
<evidence type="ECO:0000313" key="9">
    <source>
        <dbReference type="EMBL" id="JAS06415.1"/>
    </source>
</evidence>
<evidence type="ECO:0000256" key="6">
    <source>
        <dbReference type="ARBA" id="ARBA00023157"/>
    </source>
</evidence>
<keyword evidence="4 8" id="KW-0732">Signal</keyword>
<dbReference type="PANTHER" id="PTHR11567:SF211">
    <property type="entry name" value="PROSTATIC ACID PHOSPHATASE"/>
    <property type="match status" value="1"/>
</dbReference>
<comment type="catalytic activity">
    <reaction evidence="1">
        <text>a phosphate monoester + H2O = an alcohol + phosphate</text>
        <dbReference type="Rhea" id="RHEA:15017"/>
        <dbReference type="ChEBI" id="CHEBI:15377"/>
        <dbReference type="ChEBI" id="CHEBI:30879"/>
        <dbReference type="ChEBI" id="CHEBI:43474"/>
        <dbReference type="ChEBI" id="CHEBI:67140"/>
        <dbReference type="EC" id="3.1.3.2"/>
    </reaction>
</comment>
<accession>A0A1B6BZM2</accession>
<dbReference type="InterPro" id="IPR033379">
    <property type="entry name" value="Acid_Pase_AS"/>
</dbReference>
<comment type="similarity">
    <text evidence="2">Belongs to the histidine acid phosphatase family.</text>
</comment>
<keyword evidence="5" id="KW-0378">Hydrolase</keyword>
<dbReference type="EMBL" id="GEDC01030883">
    <property type="protein sequence ID" value="JAS06415.1"/>
    <property type="molecule type" value="Transcribed_RNA"/>
</dbReference>
<dbReference type="Pfam" id="PF00328">
    <property type="entry name" value="His_Phos_2"/>
    <property type="match status" value="2"/>
</dbReference>
<dbReference type="GO" id="GO:0003993">
    <property type="term" value="F:acid phosphatase activity"/>
    <property type="evidence" value="ECO:0007669"/>
    <property type="project" value="UniProtKB-EC"/>
</dbReference>
<dbReference type="InterPro" id="IPR050645">
    <property type="entry name" value="Histidine_acid_phosphatase"/>
</dbReference>
<evidence type="ECO:0000256" key="2">
    <source>
        <dbReference type="ARBA" id="ARBA00005375"/>
    </source>
</evidence>
<dbReference type="InterPro" id="IPR000560">
    <property type="entry name" value="His_Pase_clade-2"/>
</dbReference>
<protein>
    <recommendedName>
        <fullName evidence="3">acid phosphatase</fullName>
        <ecNumber evidence="3">3.1.3.2</ecNumber>
    </recommendedName>
</protein>
<reference evidence="9" key="1">
    <citation type="submission" date="2015-12" db="EMBL/GenBank/DDBJ databases">
        <title>De novo transcriptome assembly of four potential Pierce s Disease insect vectors from Arizona vineyards.</title>
        <authorList>
            <person name="Tassone E.E."/>
        </authorList>
    </citation>
    <scope>NUCLEOTIDE SEQUENCE</scope>
</reference>
<keyword evidence="6" id="KW-1015">Disulfide bond</keyword>
<dbReference type="PANTHER" id="PTHR11567">
    <property type="entry name" value="ACID PHOSPHATASE-RELATED"/>
    <property type="match status" value="1"/>
</dbReference>
<evidence type="ECO:0000256" key="5">
    <source>
        <dbReference type="ARBA" id="ARBA00022801"/>
    </source>
</evidence>
<dbReference type="CDD" id="cd07061">
    <property type="entry name" value="HP_HAP_like"/>
    <property type="match status" value="1"/>
</dbReference>
<evidence type="ECO:0000256" key="4">
    <source>
        <dbReference type="ARBA" id="ARBA00022729"/>
    </source>
</evidence>